<dbReference type="InterPro" id="IPR042070">
    <property type="entry name" value="PucR_C-HTH_sf"/>
</dbReference>
<dbReference type="Proteomes" id="UP001596380">
    <property type="component" value="Unassembled WGS sequence"/>
</dbReference>
<dbReference type="InterPro" id="IPR051448">
    <property type="entry name" value="CdaR-like_regulators"/>
</dbReference>
<dbReference type="EMBL" id="JBHSXS010000009">
    <property type="protein sequence ID" value="MFC6881724.1"/>
    <property type="molecule type" value="Genomic_DNA"/>
</dbReference>
<feature type="domain" description="PucR-like N-terminal" evidence="2">
    <location>
        <begin position="28"/>
        <end position="188"/>
    </location>
</feature>
<dbReference type="PANTHER" id="PTHR33744">
    <property type="entry name" value="CARBOHYDRATE DIACID REGULATOR"/>
    <property type="match status" value="1"/>
</dbReference>
<feature type="domain" description="PucR C-terminal helix-turn-helix" evidence="1">
    <location>
        <begin position="345"/>
        <end position="403"/>
    </location>
</feature>
<dbReference type="RefSeq" id="WP_378063384.1">
    <property type="nucleotide sequence ID" value="NZ_JBHSXS010000009.1"/>
</dbReference>
<protein>
    <submittedName>
        <fullName evidence="3">PucR family transcriptional regulator</fullName>
    </submittedName>
</protein>
<dbReference type="Pfam" id="PF13556">
    <property type="entry name" value="HTH_30"/>
    <property type="match status" value="1"/>
</dbReference>
<evidence type="ECO:0000313" key="3">
    <source>
        <dbReference type="EMBL" id="MFC6881724.1"/>
    </source>
</evidence>
<accession>A0ABW2CLW6</accession>
<proteinExistence type="predicted"/>
<dbReference type="PANTHER" id="PTHR33744:SF1">
    <property type="entry name" value="DNA-BINDING TRANSCRIPTIONAL ACTIVATOR ADER"/>
    <property type="match status" value="1"/>
</dbReference>
<gene>
    <name evidence="3" type="ORF">ACFQKB_18345</name>
</gene>
<comment type="caution">
    <text evidence="3">The sequence shown here is derived from an EMBL/GenBank/DDBJ whole genome shotgun (WGS) entry which is preliminary data.</text>
</comment>
<dbReference type="Gene3D" id="1.10.10.2840">
    <property type="entry name" value="PucR C-terminal helix-turn-helix domain"/>
    <property type="match status" value="1"/>
</dbReference>
<sequence length="409" mass="44132">MSPSVRPPALAASLFPASGTDAGGRDRLISALRERVPDAARDAVRQIERDLPVYVRAHDARCARTLAFSIEWAIGHFVDLLGDPDLPSAAVTEHFRRIGAAEARRGRSLEPLQAAFRIGAGVAIRRLTEGAELLDAPVTSATVVRMTQAMLGYLDQLASAAAEGHAGDGARQAGRLQARRRALLDKLIEPDPELAHIRLLAAECDWPVPRTAAAVALSGQPGERAPRPALPPDALVGLHRNEPCLIVPDPDGPGRRRALDTALAGRTAAIGPTMPVTRCALSLRLAHDALALVREGVISAPSPVTAADHIPATLIGQSPDLTALLVDRKLRPLLRSPRVHARDKLAETFLTCIENNFNATEVAARMQVHAQTVRYRLRQLEALFGQDLHDPAQRLEFHLALRAWIGPRH</sequence>
<evidence type="ECO:0000313" key="4">
    <source>
        <dbReference type="Proteomes" id="UP001596380"/>
    </source>
</evidence>
<evidence type="ECO:0000259" key="2">
    <source>
        <dbReference type="Pfam" id="PF25906"/>
    </source>
</evidence>
<dbReference type="InterPro" id="IPR058663">
    <property type="entry name" value="PucR-like_N"/>
</dbReference>
<organism evidence="3 4">
    <name type="scientific">Actinomadura yumaensis</name>
    <dbReference type="NCBI Taxonomy" id="111807"/>
    <lineage>
        <taxon>Bacteria</taxon>
        <taxon>Bacillati</taxon>
        <taxon>Actinomycetota</taxon>
        <taxon>Actinomycetes</taxon>
        <taxon>Streptosporangiales</taxon>
        <taxon>Thermomonosporaceae</taxon>
        <taxon>Actinomadura</taxon>
    </lineage>
</organism>
<keyword evidence="4" id="KW-1185">Reference proteome</keyword>
<name>A0ABW2CLW6_9ACTN</name>
<dbReference type="Pfam" id="PF25906">
    <property type="entry name" value="PucR-like_N"/>
    <property type="match status" value="1"/>
</dbReference>
<evidence type="ECO:0000259" key="1">
    <source>
        <dbReference type="Pfam" id="PF13556"/>
    </source>
</evidence>
<dbReference type="InterPro" id="IPR025736">
    <property type="entry name" value="PucR_C-HTH_dom"/>
</dbReference>
<reference evidence="4" key="1">
    <citation type="journal article" date="2019" name="Int. J. Syst. Evol. Microbiol.">
        <title>The Global Catalogue of Microorganisms (GCM) 10K type strain sequencing project: providing services to taxonomists for standard genome sequencing and annotation.</title>
        <authorList>
            <consortium name="The Broad Institute Genomics Platform"/>
            <consortium name="The Broad Institute Genome Sequencing Center for Infectious Disease"/>
            <person name="Wu L."/>
            <person name="Ma J."/>
        </authorList>
    </citation>
    <scope>NUCLEOTIDE SEQUENCE [LARGE SCALE GENOMIC DNA]</scope>
    <source>
        <strain evidence="4">JCM 3369</strain>
    </source>
</reference>